<organism evidence="4 5">
    <name type="scientific">Photobacterium lipolyticum</name>
    <dbReference type="NCBI Taxonomy" id="266810"/>
    <lineage>
        <taxon>Bacteria</taxon>
        <taxon>Pseudomonadati</taxon>
        <taxon>Pseudomonadota</taxon>
        <taxon>Gammaproteobacteria</taxon>
        <taxon>Vibrionales</taxon>
        <taxon>Vibrionaceae</taxon>
        <taxon>Photobacterium</taxon>
    </lineage>
</organism>
<dbReference type="InterPro" id="IPR052894">
    <property type="entry name" value="AsmA-related"/>
</dbReference>
<dbReference type="OrthoDB" id="9757969at2"/>
<proteinExistence type="predicted"/>
<keyword evidence="3" id="KW-1133">Transmembrane helix</keyword>
<keyword evidence="5" id="KW-1185">Reference proteome</keyword>
<dbReference type="Proteomes" id="UP000240904">
    <property type="component" value="Unassembled WGS sequence"/>
</dbReference>
<keyword evidence="3" id="KW-0812">Transmembrane</keyword>
<dbReference type="GO" id="GO:0005886">
    <property type="term" value="C:plasma membrane"/>
    <property type="evidence" value="ECO:0007669"/>
    <property type="project" value="TreeGrafter"/>
</dbReference>
<keyword evidence="1" id="KW-0175">Coiled coil</keyword>
<sequence length="1050" mass="115003">MKMALIHALSRFKRAPKSVRVLTNLLLAYGCYAMLLALLIPAVIQSQAPKKLSELLGRDVRIAEASINPFLLRARISGFEISEQEKPVNFASFQQLELEFSFWRSLLQFTPSLDHLHIERPQINITRLAAAADNPEFNFSDILKRLTVQQSEAPRPDANQAPSGIPPFRARVIKIEQGSFSFQDQQTDANLQYQGLNFSLQQLDSQALTLNQPQITSADKKKPQFNPEANRYTFAVTGADQGQLQLEGQFQLQPLEIRGELTLAKVTLPPFWPFAAKLVKAKLSSGEVNVESSFHLKQEQEQFSFDTDKGRFVLANLAFNDNEAPKVKLPQLVVDGIALSSASQTVDLKALQVQGIWVDASLNDKGLDLQQLFMPAGTKAAEDSAPGNPDAADKAAAKGWQVRLNSFEMADTDLNLTENLISQGVHWRIYPLTLSTSAVLSDLSQPLDYQLALSLSSDTKAPPLNDRGQFSSSGSLDAKTLGIDGKLQLTALDLSQFQPYLESFLNLQLSSGSLTTGGDFSANHQGKVVYQGQAAIDDLLIKDRLEYQPLLKWQQMSIDALQFDLQNKQMKIDNIMLDAPYAKVLIAKDRRTNISEILVTETKTPADATLANKPESETVQSKDTETTQSAPMTTEPQPEQAFALDIGSIKIAKGSAYFADNSLTPNFASGIESLEGHISHLSSTPSTKAQVDLKGKIDKYAPMTLSGEINPLLQSPYLDLDLVFNSVELTSVNPYSGTYVGYYIDKGQLSLTLNYQLENNQLKGSNHLVIDQLQLGKPSESDLATSLPLTLGIALLQDRHGVIDLGLDVSGDVDSPDFSFGSIIMNAITNVITKAVTAPFSLLADLAGTDEELSHVQFRPGLASLDTAEQDRLSKLAKALDDRPILKVSIEGSVALADDSKALAEEKLQQELLQLSGLASLPQDLSASRFPASGPLATALERLFVQQLKLDINAERAKVEQMLKEKANTEAELDPAQITTVVHIGMYNQLLNAQEISHSELGNLAEARARAIKAFMVNDKMVNPERVFLLDSKSQLNTQESRAMLTLSAS</sequence>
<feature type="region of interest" description="Disordered" evidence="2">
    <location>
        <begin position="613"/>
        <end position="636"/>
    </location>
</feature>
<accession>A0A2T3MSJ4</accession>
<evidence type="ECO:0008006" key="6">
    <source>
        <dbReference type="Google" id="ProtNLM"/>
    </source>
</evidence>
<feature type="coiled-coil region" evidence="1">
    <location>
        <begin position="945"/>
        <end position="972"/>
    </location>
</feature>
<feature type="transmembrane region" description="Helical" evidence="3">
    <location>
        <begin position="21"/>
        <end position="44"/>
    </location>
</feature>
<dbReference type="EMBL" id="PYMC01000022">
    <property type="protein sequence ID" value="PSW01113.1"/>
    <property type="molecule type" value="Genomic_DNA"/>
</dbReference>
<evidence type="ECO:0000256" key="3">
    <source>
        <dbReference type="SAM" id="Phobius"/>
    </source>
</evidence>
<gene>
    <name evidence="4" type="ORF">C9I89_20145</name>
</gene>
<dbReference type="PANTHER" id="PTHR30441">
    <property type="entry name" value="DUF748 DOMAIN-CONTAINING PROTEIN"/>
    <property type="match status" value="1"/>
</dbReference>
<reference evidence="4 5" key="1">
    <citation type="submission" date="2018-03" db="EMBL/GenBank/DDBJ databases">
        <title>Whole genome sequencing of Histamine producing bacteria.</title>
        <authorList>
            <person name="Butler K."/>
        </authorList>
    </citation>
    <scope>NUCLEOTIDE SEQUENCE [LARGE SCALE GENOMIC DNA]</scope>
    <source>
        <strain evidence="4 5">DSM 16190</strain>
    </source>
</reference>
<protein>
    <recommendedName>
        <fullName evidence="6">DUF748 domain-containing protein</fullName>
    </recommendedName>
</protein>
<evidence type="ECO:0000256" key="1">
    <source>
        <dbReference type="SAM" id="Coils"/>
    </source>
</evidence>
<evidence type="ECO:0000313" key="4">
    <source>
        <dbReference type="EMBL" id="PSW01113.1"/>
    </source>
</evidence>
<dbReference type="PROSITE" id="PS51257">
    <property type="entry name" value="PROKAR_LIPOPROTEIN"/>
    <property type="match status" value="1"/>
</dbReference>
<dbReference type="GO" id="GO:0090313">
    <property type="term" value="P:regulation of protein targeting to membrane"/>
    <property type="evidence" value="ECO:0007669"/>
    <property type="project" value="TreeGrafter"/>
</dbReference>
<name>A0A2T3MSJ4_9GAMM</name>
<comment type="caution">
    <text evidence="4">The sequence shown here is derived from an EMBL/GenBank/DDBJ whole genome shotgun (WGS) entry which is preliminary data.</text>
</comment>
<dbReference type="AlphaFoldDB" id="A0A2T3MSJ4"/>
<dbReference type="Pfam" id="PF05359">
    <property type="entry name" value="DUF748"/>
    <property type="match status" value="2"/>
</dbReference>
<evidence type="ECO:0000313" key="5">
    <source>
        <dbReference type="Proteomes" id="UP000240904"/>
    </source>
</evidence>
<keyword evidence="3" id="KW-0472">Membrane</keyword>
<dbReference type="InterPro" id="IPR008023">
    <property type="entry name" value="DUF748"/>
</dbReference>
<dbReference type="PANTHER" id="PTHR30441:SF8">
    <property type="entry name" value="DUF748 DOMAIN-CONTAINING PROTEIN"/>
    <property type="match status" value="1"/>
</dbReference>
<feature type="compositionally biased region" description="Polar residues" evidence="2">
    <location>
        <begin position="626"/>
        <end position="636"/>
    </location>
</feature>
<feature type="compositionally biased region" description="Basic and acidic residues" evidence="2">
    <location>
        <begin position="614"/>
        <end position="625"/>
    </location>
</feature>
<dbReference type="RefSeq" id="WP_107285124.1">
    <property type="nucleotide sequence ID" value="NZ_PYMC01000022.1"/>
</dbReference>
<evidence type="ECO:0000256" key="2">
    <source>
        <dbReference type="SAM" id="MobiDB-lite"/>
    </source>
</evidence>